<dbReference type="InterPro" id="IPR004474">
    <property type="entry name" value="LytR_CpsA_psr"/>
</dbReference>
<name>A0A6B3VXL6_9BACI</name>
<evidence type="ECO:0000256" key="12">
    <source>
        <dbReference type="SAM" id="Phobius"/>
    </source>
</evidence>
<comment type="caution">
    <text evidence="15">The sequence shown here is derived from an EMBL/GenBank/DDBJ whole genome shotgun (WGS) entry which is preliminary data.</text>
</comment>
<gene>
    <name evidence="15" type="ORF">G4D64_00810</name>
    <name evidence="14" type="ORF">H1Z61_00810</name>
</gene>
<comment type="similarity">
    <text evidence="2">Belongs to the LytR/CpsA/Psr (LCP) family.</text>
</comment>
<dbReference type="Proteomes" id="UP000570010">
    <property type="component" value="Unassembled WGS sequence"/>
</dbReference>
<dbReference type="Proteomes" id="UP000472971">
    <property type="component" value="Unassembled WGS sequence"/>
</dbReference>
<keyword evidence="16" id="KW-1185">Reference proteome</keyword>
<comment type="subcellular location">
    <subcellularLocation>
        <location evidence="1">Cell membrane</location>
        <topology evidence="1">Single-pass type II membrane protein</topology>
    </subcellularLocation>
</comment>
<feature type="transmembrane region" description="Helical" evidence="12">
    <location>
        <begin position="12"/>
        <end position="32"/>
    </location>
</feature>
<feature type="domain" description="Cell envelope-related transcriptional attenuator" evidence="13">
    <location>
        <begin position="80"/>
        <end position="224"/>
    </location>
</feature>
<evidence type="ECO:0000313" key="14">
    <source>
        <dbReference type="EMBL" id="MBA4535708.1"/>
    </source>
</evidence>
<proteinExistence type="inferred from homology"/>
<evidence type="ECO:0000256" key="10">
    <source>
        <dbReference type="ARBA" id="ARBA00037178"/>
    </source>
</evidence>
<keyword evidence="6 12" id="KW-1133">Transmembrane helix</keyword>
<dbReference type="GO" id="GO:0071555">
    <property type="term" value="P:cell wall organization"/>
    <property type="evidence" value="ECO:0007669"/>
    <property type="project" value="UniProtKB-KW"/>
</dbReference>
<evidence type="ECO:0000256" key="9">
    <source>
        <dbReference type="ARBA" id="ARBA00023163"/>
    </source>
</evidence>
<dbReference type="GO" id="GO:0005886">
    <property type="term" value="C:plasma membrane"/>
    <property type="evidence" value="ECO:0007669"/>
    <property type="project" value="UniProtKB-SubCell"/>
</dbReference>
<evidence type="ECO:0000256" key="1">
    <source>
        <dbReference type="ARBA" id="ARBA00004401"/>
    </source>
</evidence>
<keyword evidence="7" id="KW-0805">Transcription regulation</keyword>
<evidence type="ECO:0000256" key="11">
    <source>
        <dbReference type="ARBA" id="ARBA00040752"/>
    </source>
</evidence>
<comment type="function">
    <text evidence="10">Involved in SarA attenuation. Affects resistance to oxacillin and teicoplanin, as well as the synthesis of virulence factors.</text>
</comment>
<evidence type="ECO:0000256" key="4">
    <source>
        <dbReference type="ARBA" id="ARBA00022692"/>
    </source>
</evidence>
<accession>A0A6B3VXL6</accession>
<dbReference type="Gene3D" id="3.40.630.190">
    <property type="entry name" value="LCP protein"/>
    <property type="match status" value="1"/>
</dbReference>
<keyword evidence="5" id="KW-0735">Signal-anchor</keyword>
<evidence type="ECO:0000256" key="8">
    <source>
        <dbReference type="ARBA" id="ARBA00023136"/>
    </source>
</evidence>
<evidence type="ECO:0000256" key="5">
    <source>
        <dbReference type="ARBA" id="ARBA00022968"/>
    </source>
</evidence>
<dbReference type="InterPro" id="IPR050922">
    <property type="entry name" value="LytR/CpsA/Psr_CW_biosynth"/>
</dbReference>
<evidence type="ECO:0000256" key="7">
    <source>
        <dbReference type="ARBA" id="ARBA00023015"/>
    </source>
</evidence>
<reference evidence="14 17" key="2">
    <citation type="submission" date="2020-07" db="EMBL/GenBank/DDBJ databases">
        <authorList>
            <person name="Feng H."/>
        </authorList>
    </citation>
    <scope>NUCLEOTIDE SEQUENCE [LARGE SCALE GENOMIC DNA]</scope>
    <source>
        <strain evidence="14">S-12</strain>
        <strain evidence="17">s-12</strain>
    </source>
</reference>
<dbReference type="RefSeq" id="WP_163239066.1">
    <property type="nucleotide sequence ID" value="NZ_CP082780.1"/>
</dbReference>
<evidence type="ECO:0000256" key="6">
    <source>
        <dbReference type="ARBA" id="ARBA00022989"/>
    </source>
</evidence>
<keyword evidence="8 12" id="KW-0472">Membrane</keyword>
<dbReference type="PANTHER" id="PTHR33392:SF8">
    <property type="entry name" value="REGULATORY PROTEIN MSRR"/>
    <property type="match status" value="1"/>
</dbReference>
<dbReference type="Pfam" id="PF03816">
    <property type="entry name" value="LytR_cpsA_psr"/>
    <property type="match status" value="1"/>
</dbReference>
<evidence type="ECO:0000256" key="2">
    <source>
        <dbReference type="ARBA" id="ARBA00006068"/>
    </source>
</evidence>
<evidence type="ECO:0000313" key="17">
    <source>
        <dbReference type="Proteomes" id="UP000570010"/>
    </source>
</evidence>
<sequence length="306" mass="35126">MRVERHKRKKRFRKVFAILFILLLSVVGYIYIQYRSGIAESLKLTDSNQQEFEFNGKKDQYGGINILLLGSDTYEKERSRADTIMIVHYNKDKGTYKITSIMRDTYVEIPGHGKNKINAALALGGPELMRKTIKNNFNLDIQHYAMVNFEGFVHVVDELFPDGVKVNVEKKIVESPEMTIEPGIQKLDGKHLLAYVRFRRDAEGDFGRVKRQQEVIKTIANEMTSIHGVTKMPKLVGMITPFINTNLNTGNMIFIGKDYFLNKDQQIESFRIPVDGTYTDKRVSAGAVLDIDLNKNKEALHEFIQK</sequence>
<evidence type="ECO:0000313" key="15">
    <source>
        <dbReference type="EMBL" id="NEY80084.1"/>
    </source>
</evidence>
<dbReference type="EMBL" id="JAAIWN010000001">
    <property type="protein sequence ID" value="NEY80084.1"/>
    <property type="molecule type" value="Genomic_DNA"/>
</dbReference>
<dbReference type="NCBIfam" id="TIGR00350">
    <property type="entry name" value="lytR_cpsA_psr"/>
    <property type="match status" value="1"/>
</dbReference>
<organism evidence="15 16">
    <name type="scientific">Bacillus aquiflavi</name>
    <dbReference type="NCBI Taxonomy" id="2672567"/>
    <lineage>
        <taxon>Bacteria</taxon>
        <taxon>Bacillati</taxon>
        <taxon>Bacillota</taxon>
        <taxon>Bacilli</taxon>
        <taxon>Bacillales</taxon>
        <taxon>Bacillaceae</taxon>
        <taxon>Bacillus</taxon>
    </lineage>
</organism>
<keyword evidence="9" id="KW-0804">Transcription</keyword>
<evidence type="ECO:0000256" key="3">
    <source>
        <dbReference type="ARBA" id="ARBA00022475"/>
    </source>
</evidence>
<keyword evidence="3" id="KW-1003">Cell membrane</keyword>
<evidence type="ECO:0000259" key="13">
    <source>
        <dbReference type="Pfam" id="PF03816"/>
    </source>
</evidence>
<protein>
    <recommendedName>
        <fullName evidence="11">Regulatory protein MsrR</fullName>
    </recommendedName>
</protein>
<dbReference type="AlphaFoldDB" id="A0A6B3VXL6"/>
<reference evidence="15 16" key="1">
    <citation type="submission" date="2020-02" db="EMBL/GenBank/DDBJ databases">
        <title>Bacillus aquiflavi sp. nov., isolated from yellow water of strong flavor Chinese baijiu in Yibin region of China.</title>
        <authorList>
            <person name="Xie J."/>
        </authorList>
    </citation>
    <scope>NUCLEOTIDE SEQUENCE [LARGE SCALE GENOMIC DNA]</scope>
    <source>
        <strain evidence="15 16">3H-10</strain>
    </source>
</reference>
<dbReference type="PANTHER" id="PTHR33392">
    <property type="entry name" value="POLYISOPRENYL-TEICHOIC ACID--PEPTIDOGLYCAN TEICHOIC ACID TRANSFERASE TAGU"/>
    <property type="match status" value="1"/>
</dbReference>
<keyword evidence="4 12" id="KW-0812">Transmembrane</keyword>
<dbReference type="EMBL" id="JACEIO010000001">
    <property type="protein sequence ID" value="MBA4535708.1"/>
    <property type="molecule type" value="Genomic_DNA"/>
</dbReference>
<evidence type="ECO:0000313" key="16">
    <source>
        <dbReference type="Proteomes" id="UP000472971"/>
    </source>
</evidence>